<sequence length="256" mass="28281">MFAEERRGLILTQLQKEKRITVKDLAKNLNVSEATLRTDLNIMEQDGLLTRTHGGAVLNENSTPKNNSFSERATKNIDYKRSITNKAINMIVDKNSILLDASTTALELARRLKETDLRLTVVTNGLMTAMELKENPNVNVILIGGIARMGSMALEGLLGSSILDKINIDVMFTSANGFTIGDGLTDFNVYEVELKRRMVEKADKVVALIDNTKVGNSSIASFATIDQIDTLITDKKLPREIADELTSYDMNVIDGK</sequence>
<dbReference type="InterPro" id="IPR001034">
    <property type="entry name" value="DeoR_HTH"/>
</dbReference>
<dbReference type="PROSITE" id="PS51000">
    <property type="entry name" value="HTH_DEOR_2"/>
    <property type="match status" value="1"/>
</dbReference>
<feature type="domain" description="HTH deoR-type" evidence="4">
    <location>
        <begin position="3"/>
        <end position="58"/>
    </location>
</feature>
<proteinExistence type="predicted"/>
<dbReference type="InterPro" id="IPR011991">
    <property type="entry name" value="ArsR-like_HTH"/>
</dbReference>
<keyword evidence="6" id="KW-1185">Reference proteome</keyword>
<dbReference type="InterPro" id="IPR050313">
    <property type="entry name" value="Carb_Metab_HTH_regulators"/>
</dbReference>
<dbReference type="InterPro" id="IPR036388">
    <property type="entry name" value="WH-like_DNA-bd_sf"/>
</dbReference>
<dbReference type="SUPFAM" id="SSF46785">
    <property type="entry name" value="Winged helix' DNA-binding domain"/>
    <property type="match status" value="1"/>
</dbReference>
<dbReference type="CDD" id="cd00090">
    <property type="entry name" value="HTH_ARSR"/>
    <property type="match status" value="1"/>
</dbReference>
<dbReference type="OrthoDB" id="9797223at2"/>
<evidence type="ECO:0000256" key="1">
    <source>
        <dbReference type="ARBA" id="ARBA00023015"/>
    </source>
</evidence>
<dbReference type="SMART" id="SM01134">
    <property type="entry name" value="DeoRC"/>
    <property type="match status" value="1"/>
</dbReference>
<dbReference type="EMBL" id="PIOC01000001">
    <property type="protein sequence ID" value="RDW22473.1"/>
    <property type="molecule type" value="Genomic_DNA"/>
</dbReference>
<dbReference type="InterPro" id="IPR037171">
    <property type="entry name" value="NagB/RpiA_transferase-like"/>
</dbReference>
<accession>A0A3D8Q2J6</accession>
<organism evidence="5 6">
    <name type="scientific">Oceanobacillus arenosus</name>
    <dbReference type="NCBI Taxonomy" id="1229153"/>
    <lineage>
        <taxon>Bacteria</taxon>
        <taxon>Bacillati</taxon>
        <taxon>Bacillota</taxon>
        <taxon>Bacilli</taxon>
        <taxon>Bacillales</taxon>
        <taxon>Bacillaceae</taxon>
        <taxon>Oceanobacillus</taxon>
    </lineage>
</organism>
<gene>
    <name evidence="5" type="ORF">CWR48_00165</name>
</gene>
<dbReference type="GO" id="GO:0003677">
    <property type="term" value="F:DNA binding"/>
    <property type="evidence" value="ECO:0007669"/>
    <property type="project" value="UniProtKB-KW"/>
</dbReference>
<evidence type="ECO:0000259" key="4">
    <source>
        <dbReference type="PROSITE" id="PS51000"/>
    </source>
</evidence>
<evidence type="ECO:0000256" key="2">
    <source>
        <dbReference type="ARBA" id="ARBA00023125"/>
    </source>
</evidence>
<dbReference type="AlphaFoldDB" id="A0A3D8Q2J6"/>
<dbReference type="SUPFAM" id="SSF100950">
    <property type="entry name" value="NagB/RpiA/CoA transferase-like"/>
    <property type="match status" value="1"/>
</dbReference>
<keyword evidence="2" id="KW-0238">DNA-binding</keyword>
<keyword evidence="3" id="KW-0804">Transcription</keyword>
<evidence type="ECO:0000256" key="3">
    <source>
        <dbReference type="ARBA" id="ARBA00023163"/>
    </source>
</evidence>
<dbReference type="InterPro" id="IPR036390">
    <property type="entry name" value="WH_DNA-bd_sf"/>
</dbReference>
<dbReference type="InterPro" id="IPR014036">
    <property type="entry name" value="DeoR-like_C"/>
</dbReference>
<dbReference type="PANTHER" id="PTHR30363">
    <property type="entry name" value="HTH-TYPE TRANSCRIPTIONAL REGULATOR SRLR-RELATED"/>
    <property type="match status" value="1"/>
</dbReference>
<dbReference type="Gene3D" id="1.10.10.10">
    <property type="entry name" value="Winged helix-like DNA-binding domain superfamily/Winged helix DNA-binding domain"/>
    <property type="match status" value="1"/>
</dbReference>
<name>A0A3D8Q2J6_9BACI</name>
<dbReference type="SMART" id="SM00420">
    <property type="entry name" value="HTH_DEOR"/>
    <property type="match status" value="1"/>
</dbReference>
<dbReference type="GO" id="GO:0003700">
    <property type="term" value="F:DNA-binding transcription factor activity"/>
    <property type="evidence" value="ECO:0007669"/>
    <property type="project" value="InterPro"/>
</dbReference>
<dbReference type="Gene3D" id="3.40.50.1360">
    <property type="match status" value="1"/>
</dbReference>
<reference evidence="6" key="1">
    <citation type="submission" date="2017-11" db="EMBL/GenBank/DDBJ databases">
        <authorList>
            <person name="Zhu W."/>
        </authorList>
    </citation>
    <scope>NUCLEOTIDE SEQUENCE [LARGE SCALE GENOMIC DNA]</scope>
    <source>
        <strain evidence="6">CAU 1183</strain>
    </source>
</reference>
<dbReference type="PANTHER" id="PTHR30363:SF44">
    <property type="entry name" value="AGA OPERON TRANSCRIPTIONAL REPRESSOR-RELATED"/>
    <property type="match status" value="1"/>
</dbReference>
<comment type="caution">
    <text evidence="5">The sequence shown here is derived from an EMBL/GenBank/DDBJ whole genome shotgun (WGS) entry which is preliminary data.</text>
</comment>
<evidence type="ECO:0000313" key="6">
    <source>
        <dbReference type="Proteomes" id="UP000257143"/>
    </source>
</evidence>
<keyword evidence="1" id="KW-0805">Transcription regulation</keyword>
<dbReference type="PRINTS" id="PR00037">
    <property type="entry name" value="HTHLACR"/>
</dbReference>
<dbReference type="Pfam" id="PF08220">
    <property type="entry name" value="HTH_DeoR"/>
    <property type="match status" value="1"/>
</dbReference>
<dbReference type="Proteomes" id="UP000257143">
    <property type="component" value="Unassembled WGS sequence"/>
</dbReference>
<dbReference type="Pfam" id="PF00455">
    <property type="entry name" value="DeoRC"/>
    <property type="match status" value="1"/>
</dbReference>
<protein>
    <submittedName>
        <fullName evidence="5">Transcriptional regulator</fullName>
    </submittedName>
</protein>
<evidence type="ECO:0000313" key="5">
    <source>
        <dbReference type="EMBL" id="RDW22473.1"/>
    </source>
</evidence>